<evidence type="ECO:0000256" key="7">
    <source>
        <dbReference type="ARBA" id="ARBA00023098"/>
    </source>
</evidence>
<evidence type="ECO:0000256" key="5">
    <source>
        <dbReference type="ARBA" id="ARBA00022723"/>
    </source>
</evidence>
<comment type="similarity">
    <text evidence="10">Belongs to the LpxH family.</text>
</comment>
<dbReference type="EC" id="3.6.1.54" evidence="10"/>
<dbReference type="CDD" id="cd07398">
    <property type="entry name" value="MPP_YbbF-LpxH"/>
    <property type="match status" value="1"/>
</dbReference>
<evidence type="ECO:0000256" key="8">
    <source>
        <dbReference type="ARBA" id="ARBA00023136"/>
    </source>
</evidence>
<dbReference type="Proteomes" id="UP000612361">
    <property type="component" value="Unassembled WGS sequence"/>
</dbReference>
<protein>
    <recommendedName>
        <fullName evidence="10">UDP-2,3-diacylglucosamine hydrolase</fullName>
        <ecNumber evidence="10">3.6.1.54</ecNumber>
    </recommendedName>
    <alternativeName>
        <fullName evidence="10">UDP-2,3-diacylglucosamine diphosphatase</fullName>
    </alternativeName>
</protein>
<keyword evidence="4 10" id="KW-0441">Lipid A biosynthesis</keyword>
<evidence type="ECO:0000256" key="9">
    <source>
        <dbReference type="ARBA" id="ARBA00023211"/>
    </source>
</evidence>
<keyword evidence="5 10" id="KW-0479">Metal-binding</keyword>
<feature type="binding site" evidence="10">
    <location>
        <position position="186"/>
    </location>
    <ligand>
        <name>substrate</name>
    </ligand>
</feature>
<keyword evidence="6 10" id="KW-0378">Hydrolase</keyword>
<evidence type="ECO:0000256" key="4">
    <source>
        <dbReference type="ARBA" id="ARBA00022556"/>
    </source>
</evidence>
<dbReference type="NCBIfam" id="TIGR01854">
    <property type="entry name" value="lipid_A_lpxH"/>
    <property type="match status" value="1"/>
</dbReference>
<gene>
    <name evidence="10" type="primary">lpxH</name>
    <name evidence="12" type="ORF">H8K47_05880</name>
</gene>
<evidence type="ECO:0000256" key="3">
    <source>
        <dbReference type="ARBA" id="ARBA00022519"/>
    </source>
</evidence>
<keyword evidence="8 10" id="KW-0472">Membrane</keyword>
<name>A0A923I1Y7_9BURK</name>
<feature type="binding site" evidence="10">
    <location>
        <position position="98"/>
    </location>
    <ligand>
        <name>Mn(2+)</name>
        <dbReference type="ChEBI" id="CHEBI:29035"/>
        <label>2</label>
    </ligand>
</feature>
<keyword evidence="13" id="KW-1185">Reference proteome</keyword>
<dbReference type="GO" id="GO:0030145">
    <property type="term" value="F:manganese ion binding"/>
    <property type="evidence" value="ECO:0007669"/>
    <property type="project" value="UniProtKB-UniRule"/>
</dbReference>
<comment type="catalytic activity">
    <reaction evidence="10">
        <text>UDP-2-N,3-O-bis[(3R)-3-hydroxytetradecanoyl]-alpha-D-glucosamine + H2O = 2-N,3-O-bis[(3R)-3-hydroxytetradecanoyl]-alpha-D-glucosaminyl 1-phosphate + UMP + 2 H(+)</text>
        <dbReference type="Rhea" id="RHEA:25213"/>
        <dbReference type="ChEBI" id="CHEBI:15377"/>
        <dbReference type="ChEBI" id="CHEBI:15378"/>
        <dbReference type="ChEBI" id="CHEBI:57865"/>
        <dbReference type="ChEBI" id="CHEBI:57957"/>
        <dbReference type="ChEBI" id="CHEBI:78847"/>
        <dbReference type="EC" id="3.6.1.54"/>
    </reaction>
</comment>
<evidence type="ECO:0000256" key="1">
    <source>
        <dbReference type="ARBA" id="ARBA00022475"/>
    </source>
</evidence>
<dbReference type="InterPro" id="IPR004843">
    <property type="entry name" value="Calcineurin-like_PHP"/>
</dbReference>
<dbReference type="GO" id="GO:0005737">
    <property type="term" value="C:cytoplasm"/>
    <property type="evidence" value="ECO:0007669"/>
    <property type="project" value="InterPro"/>
</dbReference>
<comment type="cofactor">
    <cofactor evidence="10">
        <name>Mn(2+)</name>
        <dbReference type="ChEBI" id="CHEBI:29035"/>
    </cofactor>
    <text evidence="10">Binds 2 Mn(2+) ions per subunit in a binuclear metal center.</text>
</comment>
<feature type="binding site" evidence="10">
    <location>
        <position position="183"/>
    </location>
    <ligand>
        <name>substrate</name>
    </ligand>
</feature>
<keyword evidence="1 10" id="KW-1003">Cell membrane</keyword>
<dbReference type="PANTHER" id="PTHR34990">
    <property type="entry name" value="UDP-2,3-DIACYLGLUCOSAMINE HYDROLASE-RELATED"/>
    <property type="match status" value="1"/>
</dbReference>
<keyword evidence="3 10" id="KW-0997">Cell inner membrane</keyword>
<feature type="binding site" evidence="10">
    <location>
        <position position="26"/>
    </location>
    <ligand>
        <name>Mn(2+)</name>
        <dbReference type="ChEBI" id="CHEBI:29035"/>
        <label>1</label>
    </ligand>
</feature>
<evidence type="ECO:0000256" key="10">
    <source>
        <dbReference type="HAMAP-Rule" id="MF_00575"/>
    </source>
</evidence>
<dbReference type="Pfam" id="PF00149">
    <property type="entry name" value="Metallophos"/>
    <property type="match status" value="1"/>
</dbReference>
<dbReference type="PANTHER" id="PTHR34990:SF1">
    <property type="entry name" value="UDP-2,3-DIACYLGLUCOSAMINE HYDROLASE"/>
    <property type="match status" value="1"/>
</dbReference>
<dbReference type="InterPro" id="IPR029052">
    <property type="entry name" value="Metallo-depent_PP-like"/>
</dbReference>
<comment type="subcellular location">
    <subcellularLocation>
        <location evidence="10">Cell inner membrane</location>
        <topology evidence="10">Peripheral membrane protein</topology>
        <orientation evidence="10">Cytoplasmic side</orientation>
    </subcellularLocation>
</comment>
<dbReference type="Gene3D" id="3.60.21.10">
    <property type="match status" value="1"/>
</dbReference>
<comment type="function">
    <text evidence="10">Hydrolyzes the pyrophosphate bond of UDP-2,3-diacylglucosamine to yield 2,3-diacylglucosamine 1-phosphate (lipid X) and UMP by catalyzing the attack of water at the alpha-P atom. Involved in the biosynthesis of lipid A, a phosphorylated glycolipid that anchors the lipopolysaccharide to the outer membrane of the cell.</text>
</comment>
<feature type="domain" description="Calcineurin-like phosphoesterase" evidence="11">
    <location>
        <begin position="22"/>
        <end position="218"/>
    </location>
</feature>
<evidence type="ECO:0000256" key="6">
    <source>
        <dbReference type="ARBA" id="ARBA00022801"/>
    </source>
</evidence>
<feature type="binding site" evidence="10">
    <location>
        <position position="216"/>
    </location>
    <ligand>
        <name>Mn(2+)</name>
        <dbReference type="ChEBI" id="CHEBI:29035"/>
        <label>1</label>
    </ligand>
</feature>
<comment type="pathway">
    <text evidence="10">Glycolipid biosynthesis; lipid IV(A) biosynthesis; lipid IV(A) from (3R)-3-hydroxytetradecanoyl-[acyl-carrier-protein] and UDP-N-acetyl-alpha-D-glucosamine: step 4/6.</text>
</comment>
<feature type="binding site" evidence="10">
    <location>
        <position position="133"/>
    </location>
    <ligand>
        <name>Mn(2+)</name>
        <dbReference type="ChEBI" id="CHEBI:29035"/>
        <label>2</label>
    </ligand>
</feature>
<dbReference type="EMBL" id="JACOGG010000005">
    <property type="protein sequence ID" value="MBC3934885.1"/>
    <property type="molecule type" value="Genomic_DNA"/>
</dbReference>
<organism evidence="12 13">
    <name type="scientific">Undibacterium rugosum</name>
    <dbReference type="NCBI Taxonomy" id="2762291"/>
    <lineage>
        <taxon>Bacteria</taxon>
        <taxon>Pseudomonadati</taxon>
        <taxon>Pseudomonadota</taxon>
        <taxon>Betaproteobacteria</taxon>
        <taxon>Burkholderiales</taxon>
        <taxon>Oxalobacteraceae</taxon>
        <taxon>Undibacterium</taxon>
    </lineage>
</organism>
<evidence type="ECO:0000259" key="11">
    <source>
        <dbReference type="Pfam" id="PF00149"/>
    </source>
</evidence>
<feature type="binding site" evidence="10">
    <location>
        <position position="28"/>
    </location>
    <ligand>
        <name>Mn(2+)</name>
        <dbReference type="ChEBI" id="CHEBI:29035"/>
        <label>1</label>
    </ligand>
</feature>
<keyword evidence="2 10" id="KW-0444">Lipid biosynthesis</keyword>
<dbReference type="InterPro" id="IPR043461">
    <property type="entry name" value="LpxH-like"/>
</dbReference>
<dbReference type="AlphaFoldDB" id="A0A923I1Y7"/>
<reference evidence="12" key="1">
    <citation type="submission" date="2020-08" db="EMBL/GenBank/DDBJ databases">
        <title>Novel species isolated from subtropical streams in China.</title>
        <authorList>
            <person name="Lu H."/>
        </authorList>
    </citation>
    <scope>NUCLEOTIDE SEQUENCE</scope>
    <source>
        <strain evidence="12">CY7W</strain>
    </source>
</reference>
<dbReference type="GO" id="GO:0009245">
    <property type="term" value="P:lipid A biosynthetic process"/>
    <property type="evidence" value="ECO:0007669"/>
    <property type="project" value="UniProtKB-UniRule"/>
</dbReference>
<accession>A0A923I1Y7</accession>
<proteinExistence type="inferred from homology"/>
<feature type="binding site" evidence="10">
    <location>
        <position position="59"/>
    </location>
    <ligand>
        <name>Mn(2+)</name>
        <dbReference type="ChEBI" id="CHEBI:29035"/>
        <label>1</label>
    </ligand>
</feature>
<keyword evidence="9 10" id="KW-0464">Manganese</keyword>
<feature type="binding site" evidence="10">
    <location>
        <position position="59"/>
    </location>
    <ligand>
        <name>Mn(2+)</name>
        <dbReference type="ChEBI" id="CHEBI:29035"/>
        <label>2</label>
    </ligand>
</feature>
<sequence>MTAVSKTSGDGTQTTQPDLVALFVSDVHLTPALPQTTTRLLQLFAHRARFAKQVYLLGDMFEYWVGDDDLNDPYHLAVADAIKALTAGGTQVFWMAGNRDFLLGEAFASYTGIQLLSDPCEVHIAGQHMILTHGDALCTDDLAYMQFRNMVRQPAWQAQFLNQPLAQRKQIVQGMRAQSRMQQAEKALEIMDVNSAAVDALFAQFKAPTLIHGHTHRPALHNDGARQRIVLPDWDCDNGQARGGWLEIDTAGVFTRCTVDALPT</sequence>
<feature type="binding site" evidence="10">
    <location>
        <position position="141"/>
    </location>
    <ligand>
        <name>substrate</name>
    </ligand>
</feature>
<dbReference type="HAMAP" id="MF_00575">
    <property type="entry name" value="LpxH"/>
    <property type="match status" value="1"/>
</dbReference>
<feature type="binding site" evidence="10">
    <location>
        <position position="214"/>
    </location>
    <ligand>
        <name>substrate</name>
    </ligand>
</feature>
<comment type="caution">
    <text evidence="12">The sequence shown here is derived from an EMBL/GenBank/DDBJ whole genome shotgun (WGS) entry which is preliminary data.</text>
</comment>
<evidence type="ECO:0000313" key="13">
    <source>
        <dbReference type="Proteomes" id="UP000612361"/>
    </source>
</evidence>
<feature type="binding site" evidence="10">
    <location>
        <position position="179"/>
    </location>
    <ligand>
        <name>substrate</name>
    </ligand>
</feature>
<dbReference type="InterPro" id="IPR010138">
    <property type="entry name" value="UDP-diacylglucosamine_Hdrlase"/>
</dbReference>
<dbReference type="NCBIfam" id="NF003743">
    <property type="entry name" value="PRK05340.1"/>
    <property type="match status" value="1"/>
</dbReference>
<feature type="binding site" evidence="10">
    <location>
        <position position="214"/>
    </location>
    <ligand>
        <name>Mn(2+)</name>
        <dbReference type="ChEBI" id="CHEBI:29035"/>
        <label>2</label>
    </ligand>
</feature>
<dbReference type="SUPFAM" id="SSF56300">
    <property type="entry name" value="Metallo-dependent phosphatases"/>
    <property type="match status" value="1"/>
</dbReference>
<dbReference type="GO" id="GO:0008758">
    <property type="term" value="F:UDP-2,3-diacylglucosamine hydrolase activity"/>
    <property type="evidence" value="ECO:0007669"/>
    <property type="project" value="UniProtKB-UniRule"/>
</dbReference>
<evidence type="ECO:0000256" key="2">
    <source>
        <dbReference type="ARBA" id="ARBA00022516"/>
    </source>
</evidence>
<evidence type="ECO:0000313" key="12">
    <source>
        <dbReference type="EMBL" id="MBC3934885.1"/>
    </source>
</evidence>
<keyword evidence="7 10" id="KW-0443">Lipid metabolism</keyword>
<dbReference type="GO" id="GO:0019897">
    <property type="term" value="C:extrinsic component of plasma membrane"/>
    <property type="evidence" value="ECO:0007669"/>
    <property type="project" value="UniProtKB-UniRule"/>
</dbReference>
<feature type="binding site" evidence="10">
    <location>
        <begin position="98"/>
        <end position="99"/>
    </location>
    <ligand>
        <name>substrate</name>
    </ligand>
</feature>